<organism evidence="2 3">
    <name type="scientific">Sphingobacterium olei</name>
    <dbReference type="NCBI Taxonomy" id="2571155"/>
    <lineage>
        <taxon>Bacteria</taxon>
        <taxon>Pseudomonadati</taxon>
        <taxon>Bacteroidota</taxon>
        <taxon>Sphingobacteriia</taxon>
        <taxon>Sphingobacteriales</taxon>
        <taxon>Sphingobacteriaceae</taxon>
        <taxon>Sphingobacterium</taxon>
    </lineage>
</organism>
<dbReference type="Proteomes" id="UP000306808">
    <property type="component" value="Unassembled WGS sequence"/>
</dbReference>
<sequence length="208" mass="23522">MNNLILVFLLLFSFAVSGQDMTLDVAKAHYEKSIASTATLVGNATITQLNPQLYWDFNTVQKKSNGQTVLLVPIKAENVYSRFTSNKVFPFDYGNHAVFYYGPNSTVQSFWVTKVFPSAITEAGQQLDFHDLSRYFIIRDLKGNVISIIPGKGGSSKSAELLKLVYWKYNLTTNKYEKALDEDISLQKFLSKNMEILDSAEFENIKTD</sequence>
<keyword evidence="3" id="KW-1185">Reference proteome</keyword>
<reference evidence="2 3" key="1">
    <citation type="submission" date="2019-04" db="EMBL/GenBank/DDBJ databases">
        <title>Sphingobacterium olei sp. nov., isolated from oil-contaminated soil.</title>
        <authorList>
            <person name="Liu B."/>
        </authorList>
    </citation>
    <scope>NUCLEOTIDE SEQUENCE [LARGE SCALE GENOMIC DNA]</scope>
    <source>
        <strain evidence="2 3">HAL-9</strain>
    </source>
</reference>
<accession>A0A4U0NKJ4</accession>
<keyword evidence="1" id="KW-0732">Signal</keyword>
<proteinExistence type="predicted"/>
<evidence type="ECO:0000313" key="2">
    <source>
        <dbReference type="EMBL" id="TJZ54826.1"/>
    </source>
</evidence>
<feature type="signal peptide" evidence="1">
    <location>
        <begin position="1"/>
        <end position="18"/>
    </location>
</feature>
<gene>
    <name evidence="2" type="ORF">FAZ15_15250</name>
</gene>
<evidence type="ECO:0000313" key="3">
    <source>
        <dbReference type="Proteomes" id="UP000306808"/>
    </source>
</evidence>
<feature type="chain" id="PRO_5020882819" evidence="1">
    <location>
        <begin position="19"/>
        <end position="208"/>
    </location>
</feature>
<evidence type="ECO:0000256" key="1">
    <source>
        <dbReference type="SAM" id="SignalP"/>
    </source>
</evidence>
<dbReference type="AlphaFoldDB" id="A0A4U0NKJ4"/>
<dbReference type="OrthoDB" id="9821722at2"/>
<comment type="caution">
    <text evidence="2">The sequence shown here is derived from an EMBL/GenBank/DDBJ whole genome shotgun (WGS) entry which is preliminary data.</text>
</comment>
<dbReference type="EMBL" id="SUME01000006">
    <property type="protein sequence ID" value="TJZ54826.1"/>
    <property type="molecule type" value="Genomic_DNA"/>
</dbReference>
<dbReference type="RefSeq" id="WP_136902186.1">
    <property type="nucleotide sequence ID" value="NZ_SUME01000006.1"/>
</dbReference>
<protein>
    <submittedName>
        <fullName evidence="2">Uncharacterized protein</fullName>
    </submittedName>
</protein>
<name>A0A4U0NKJ4_9SPHI</name>